<sequence length="331" mass="36853">MKSLALVALFTLAASKHLIFDSNLDEHWENFKRVFGKTYTGKEEAVRRLIWERRVNDVNQHNLGYDLGLHSFTKGINEFSDMEHEEFVRIFNGYRGKVSKKSNSSTWVPASNVIIPDKVDWRDKGFVTPIKNQQQCGSCWAFSTTGSLEGQHKKKTGDLVSLSEQNLVDCSRAEGNQGCHGGWTGHAFDYIKKNKGIDTEDSYPYTAQDGTCHFKTPSIGATVTGYIDIPTGQEGALKKAVATVGPISVAIDATHESFQSYRDGIYDEPQCTSTYLDHAVLVIGYGSEDGTDYWLVKNSWGTTWGSKGYIKMSRNKNNQCGIATQASYPLV</sequence>
<dbReference type="SMART" id="SM00848">
    <property type="entry name" value="Inhibitor_I29"/>
    <property type="match status" value="1"/>
</dbReference>
<organism evidence="10 11">
    <name type="scientific">Larinioides sclopetarius</name>
    <dbReference type="NCBI Taxonomy" id="280406"/>
    <lineage>
        <taxon>Eukaryota</taxon>
        <taxon>Metazoa</taxon>
        <taxon>Ecdysozoa</taxon>
        <taxon>Arthropoda</taxon>
        <taxon>Chelicerata</taxon>
        <taxon>Arachnida</taxon>
        <taxon>Araneae</taxon>
        <taxon>Araneomorphae</taxon>
        <taxon>Entelegynae</taxon>
        <taxon>Araneoidea</taxon>
        <taxon>Araneidae</taxon>
        <taxon>Larinioides</taxon>
    </lineage>
</organism>
<evidence type="ECO:0000256" key="2">
    <source>
        <dbReference type="ARBA" id="ARBA00022670"/>
    </source>
</evidence>
<evidence type="ECO:0000259" key="9">
    <source>
        <dbReference type="SMART" id="SM00848"/>
    </source>
</evidence>
<reference evidence="10 11" key="1">
    <citation type="submission" date="2024-04" db="EMBL/GenBank/DDBJ databases">
        <authorList>
            <person name="Rising A."/>
            <person name="Reimegard J."/>
            <person name="Sonavane S."/>
            <person name="Akerstrom W."/>
            <person name="Nylinder S."/>
            <person name="Hedman E."/>
            <person name="Kallberg Y."/>
        </authorList>
    </citation>
    <scope>NUCLEOTIDE SEQUENCE [LARGE SCALE GENOMIC DNA]</scope>
</reference>
<keyword evidence="6" id="KW-1015">Disulfide bond</keyword>
<comment type="similarity">
    <text evidence="1">Belongs to the peptidase C1 family.</text>
</comment>
<dbReference type="Proteomes" id="UP001497382">
    <property type="component" value="Unassembled WGS sequence"/>
</dbReference>
<feature type="signal peptide" evidence="7">
    <location>
        <begin position="1"/>
        <end position="15"/>
    </location>
</feature>
<dbReference type="InterPro" id="IPR013128">
    <property type="entry name" value="Peptidase_C1A"/>
</dbReference>
<dbReference type="InterPro" id="IPR013201">
    <property type="entry name" value="Prot_inhib_I29"/>
</dbReference>
<dbReference type="CDD" id="cd02248">
    <property type="entry name" value="Peptidase_C1A"/>
    <property type="match status" value="1"/>
</dbReference>
<keyword evidence="11" id="KW-1185">Reference proteome</keyword>
<dbReference type="PROSITE" id="PS00639">
    <property type="entry name" value="THIOL_PROTEASE_HIS"/>
    <property type="match status" value="1"/>
</dbReference>
<dbReference type="Pfam" id="PF00112">
    <property type="entry name" value="Peptidase_C1"/>
    <property type="match status" value="1"/>
</dbReference>
<feature type="domain" description="Cathepsin propeptide inhibitor" evidence="9">
    <location>
        <begin position="28"/>
        <end position="87"/>
    </location>
</feature>
<evidence type="ECO:0000256" key="6">
    <source>
        <dbReference type="ARBA" id="ARBA00023157"/>
    </source>
</evidence>
<dbReference type="InterPro" id="IPR039417">
    <property type="entry name" value="Peptidase_C1A_papain-like"/>
</dbReference>
<dbReference type="FunFam" id="3.90.70.10:FF:000006">
    <property type="entry name" value="Cathepsin S"/>
    <property type="match status" value="1"/>
</dbReference>
<dbReference type="EMBL" id="CAXIEN010000173">
    <property type="protein sequence ID" value="CAL1283889.1"/>
    <property type="molecule type" value="Genomic_DNA"/>
</dbReference>
<dbReference type="AlphaFoldDB" id="A0AAV2AKZ9"/>
<dbReference type="InterPro" id="IPR038765">
    <property type="entry name" value="Papain-like_cys_pep_sf"/>
</dbReference>
<evidence type="ECO:0000256" key="5">
    <source>
        <dbReference type="ARBA" id="ARBA00023145"/>
    </source>
</evidence>
<evidence type="ECO:0000256" key="1">
    <source>
        <dbReference type="ARBA" id="ARBA00008455"/>
    </source>
</evidence>
<accession>A0AAV2AKZ9</accession>
<dbReference type="SMART" id="SM00645">
    <property type="entry name" value="Pept_C1"/>
    <property type="match status" value="1"/>
</dbReference>
<proteinExistence type="inferred from homology"/>
<dbReference type="Gene3D" id="3.90.70.10">
    <property type="entry name" value="Cysteine proteinases"/>
    <property type="match status" value="1"/>
</dbReference>
<comment type="caution">
    <text evidence="10">The sequence shown here is derived from an EMBL/GenBank/DDBJ whole genome shotgun (WGS) entry which is preliminary data.</text>
</comment>
<evidence type="ECO:0000259" key="8">
    <source>
        <dbReference type="SMART" id="SM00645"/>
    </source>
</evidence>
<evidence type="ECO:0000256" key="3">
    <source>
        <dbReference type="ARBA" id="ARBA00022801"/>
    </source>
</evidence>
<dbReference type="PROSITE" id="PS00139">
    <property type="entry name" value="THIOL_PROTEASE_CYS"/>
    <property type="match status" value="1"/>
</dbReference>
<feature type="chain" id="PRO_5043796889" description="Cathepsin L" evidence="7">
    <location>
        <begin position="16"/>
        <end position="331"/>
    </location>
</feature>
<keyword evidence="2" id="KW-0645">Protease</keyword>
<name>A0AAV2AKZ9_9ARAC</name>
<evidence type="ECO:0000313" key="11">
    <source>
        <dbReference type="Proteomes" id="UP001497382"/>
    </source>
</evidence>
<evidence type="ECO:0000256" key="7">
    <source>
        <dbReference type="SAM" id="SignalP"/>
    </source>
</evidence>
<dbReference type="InterPro" id="IPR025661">
    <property type="entry name" value="Pept_asp_AS"/>
</dbReference>
<keyword evidence="5" id="KW-0865">Zymogen</keyword>
<dbReference type="InterPro" id="IPR025660">
    <property type="entry name" value="Pept_his_AS"/>
</dbReference>
<dbReference type="InterPro" id="IPR000169">
    <property type="entry name" value="Pept_cys_AS"/>
</dbReference>
<dbReference type="GO" id="GO:0006508">
    <property type="term" value="P:proteolysis"/>
    <property type="evidence" value="ECO:0007669"/>
    <property type="project" value="UniProtKB-KW"/>
</dbReference>
<dbReference type="PANTHER" id="PTHR12411">
    <property type="entry name" value="CYSTEINE PROTEASE FAMILY C1-RELATED"/>
    <property type="match status" value="1"/>
</dbReference>
<dbReference type="SUPFAM" id="SSF54001">
    <property type="entry name" value="Cysteine proteinases"/>
    <property type="match status" value="1"/>
</dbReference>
<keyword evidence="3" id="KW-0378">Hydrolase</keyword>
<gene>
    <name evidence="10" type="ORF">LARSCL_LOCUS12864</name>
</gene>
<keyword evidence="4" id="KW-0788">Thiol protease</keyword>
<protein>
    <recommendedName>
        <fullName evidence="12">Cathepsin L</fullName>
    </recommendedName>
</protein>
<evidence type="ECO:0000256" key="4">
    <source>
        <dbReference type="ARBA" id="ARBA00022807"/>
    </source>
</evidence>
<keyword evidence="7" id="KW-0732">Signal</keyword>
<dbReference type="InterPro" id="IPR000668">
    <property type="entry name" value="Peptidase_C1A_C"/>
</dbReference>
<evidence type="ECO:0000313" key="10">
    <source>
        <dbReference type="EMBL" id="CAL1283889.1"/>
    </source>
</evidence>
<dbReference type="PRINTS" id="PR00705">
    <property type="entry name" value="PAPAIN"/>
</dbReference>
<feature type="domain" description="Peptidase C1A papain C-terminal" evidence="8">
    <location>
        <begin position="115"/>
        <end position="330"/>
    </location>
</feature>
<dbReference type="Pfam" id="PF08246">
    <property type="entry name" value="Inhibitor_I29"/>
    <property type="match status" value="1"/>
</dbReference>
<dbReference type="PROSITE" id="PS00640">
    <property type="entry name" value="THIOL_PROTEASE_ASN"/>
    <property type="match status" value="1"/>
</dbReference>
<dbReference type="GO" id="GO:0008234">
    <property type="term" value="F:cysteine-type peptidase activity"/>
    <property type="evidence" value="ECO:0007669"/>
    <property type="project" value="UniProtKB-KW"/>
</dbReference>
<evidence type="ECO:0008006" key="12">
    <source>
        <dbReference type="Google" id="ProtNLM"/>
    </source>
</evidence>